<dbReference type="Proteomes" id="UP000472335">
    <property type="component" value="Unassembled WGS sequence"/>
</dbReference>
<keyword evidence="2" id="KW-1185">Reference proteome</keyword>
<comment type="caution">
    <text evidence="1">The sequence shown here is derived from an EMBL/GenBank/DDBJ whole genome shotgun (WGS) entry which is preliminary data.</text>
</comment>
<gene>
    <name evidence="1" type="ORF">G5C60_28080</name>
</gene>
<protein>
    <recommendedName>
        <fullName evidence="3">Acyl dehydratase</fullName>
    </recommendedName>
</protein>
<dbReference type="AlphaFoldDB" id="A0A6G4VB47"/>
<dbReference type="SUPFAM" id="SSF54637">
    <property type="entry name" value="Thioesterase/thiol ester dehydrase-isomerase"/>
    <property type="match status" value="1"/>
</dbReference>
<sequence>MDSAQESSEAVRLVVPQVSDAPSLQGREFLTDWFQVEPEKLALFDSATYSDDSPHEVDLTAYPDDLVEGYHLVALLDYLVNHVLYVEGPWVAWNYGMDRVRFVSPTRASDRWRVRGTVDEVIERGDGFLLRMSIASEVQGREKPGFVVQQQVLWREGAAT</sequence>
<evidence type="ECO:0000313" key="1">
    <source>
        <dbReference type="EMBL" id="NGO11358.1"/>
    </source>
</evidence>
<reference evidence="1 2" key="1">
    <citation type="submission" date="2020-02" db="EMBL/GenBank/DDBJ databases">
        <title>Whole-genome analyses of novel actinobacteria.</title>
        <authorList>
            <person name="Sahin N."/>
            <person name="Gencbay T."/>
        </authorList>
    </citation>
    <scope>NUCLEOTIDE SEQUENCE [LARGE SCALE GENOMIC DNA]</scope>
    <source>
        <strain evidence="1 2">HC44</strain>
    </source>
</reference>
<proteinExistence type="predicted"/>
<name>A0A6G4VB47_9ACTN</name>
<dbReference type="RefSeq" id="WP_165263717.1">
    <property type="nucleotide sequence ID" value="NZ_JAAKZY010000101.1"/>
</dbReference>
<dbReference type="EMBL" id="JAAKZY010000101">
    <property type="protein sequence ID" value="NGO11358.1"/>
    <property type="molecule type" value="Genomic_DNA"/>
</dbReference>
<evidence type="ECO:0008006" key="3">
    <source>
        <dbReference type="Google" id="ProtNLM"/>
    </source>
</evidence>
<dbReference type="Gene3D" id="3.10.129.10">
    <property type="entry name" value="Hotdog Thioesterase"/>
    <property type="match status" value="1"/>
</dbReference>
<organism evidence="1 2">
    <name type="scientific">Streptomyces scabichelini</name>
    <dbReference type="NCBI Taxonomy" id="2711217"/>
    <lineage>
        <taxon>Bacteria</taxon>
        <taxon>Bacillati</taxon>
        <taxon>Actinomycetota</taxon>
        <taxon>Actinomycetes</taxon>
        <taxon>Kitasatosporales</taxon>
        <taxon>Streptomycetaceae</taxon>
        <taxon>Streptomyces</taxon>
    </lineage>
</organism>
<evidence type="ECO:0000313" key="2">
    <source>
        <dbReference type="Proteomes" id="UP000472335"/>
    </source>
</evidence>
<dbReference type="InterPro" id="IPR029069">
    <property type="entry name" value="HotDog_dom_sf"/>
</dbReference>
<accession>A0A6G4VB47</accession>